<evidence type="ECO:0000313" key="4">
    <source>
        <dbReference type="Proteomes" id="UP000807353"/>
    </source>
</evidence>
<accession>A0A9P5Y450</accession>
<keyword evidence="1" id="KW-0472">Membrane</keyword>
<feature type="transmembrane region" description="Helical" evidence="1">
    <location>
        <begin position="112"/>
        <end position="138"/>
    </location>
</feature>
<keyword evidence="1" id="KW-1133">Transmembrane helix</keyword>
<reference evidence="3" key="1">
    <citation type="submission" date="2020-11" db="EMBL/GenBank/DDBJ databases">
        <authorList>
            <consortium name="DOE Joint Genome Institute"/>
            <person name="Ahrendt S."/>
            <person name="Riley R."/>
            <person name="Andreopoulos W."/>
            <person name="Labutti K."/>
            <person name="Pangilinan J."/>
            <person name="Ruiz-Duenas F.J."/>
            <person name="Barrasa J.M."/>
            <person name="Sanchez-Garcia M."/>
            <person name="Camarero S."/>
            <person name="Miyauchi S."/>
            <person name="Serrano A."/>
            <person name="Linde D."/>
            <person name="Babiker R."/>
            <person name="Drula E."/>
            <person name="Ayuso-Fernandez I."/>
            <person name="Pacheco R."/>
            <person name="Padilla G."/>
            <person name="Ferreira P."/>
            <person name="Barriuso J."/>
            <person name="Kellner H."/>
            <person name="Castanera R."/>
            <person name="Alfaro M."/>
            <person name="Ramirez L."/>
            <person name="Pisabarro A.G."/>
            <person name="Kuo A."/>
            <person name="Tritt A."/>
            <person name="Lipzen A."/>
            <person name="He G."/>
            <person name="Yan M."/>
            <person name="Ng V."/>
            <person name="Cullen D."/>
            <person name="Martin F."/>
            <person name="Rosso M.-N."/>
            <person name="Henrissat B."/>
            <person name="Hibbett D."/>
            <person name="Martinez A.T."/>
            <person name="Grigoriev I.V."/>
        </authorList>
    </citation>
    <scope>NUCLEOTIDE SEQUENCE</scope>
    <source>
        <strain evidence="3">CBS 247.69</strain>
    </source>
</reference>
<sequence length="356" mass="39706">MDISKITGPLLIGYLMNCGFQGILCVQTYTYYSAFPRDRSVFKVLVYGVFALETAQTVITIRDAYDTFAVGLRDGNSLDKVRTLWFTFPVIGGLVAFIGQMFFAYRLRILSALWVPTVLVTFFALCSMVAALATGAEVLQAGKLSRLYESTEFITCGLWNGSSAACDFIISAYMFYYLTRRITRSPLAHVRARIARLARLIVETGLLTATMVTLNLLLVLCFKGTSYFAVPSAVVAKLYSNTMLLILNNRITVVGGREDEEISLELDSTIQERPFWKWHLDHRSRRKEQASNSGGSITTMVMESWEDPMHGDHSDVVHIQATAATRVKESHQISLQTKTGVSIIEADKSRLVSSEP</sequence>
<organism evidence="3 4">
    <name type="scientific">Collybia nuda</name>
    <dbReference type="NCBI Taxonomy" id="64659"/>
    <lineage>
        <taxon>Eukaryota</taxon>
        <taxon>Fungi</taxon>
        <taxon>Dikarya</taxon>
        <taxon>Basidiomycota</taxon>
        <taxon>Agaricomycotina</taxon>
        <taxon>Agaricomycetes</taxon>
        <taxon>Agaricomycetidae</taxon>
        <taxon>Agaricales</taxon>
        <taxon>Tricholomatineae</taxon>
        <taxon>Clitocybaceae</taxon>
        <taxon>Collybia</taxon>
    </lineage>
</organism>
<feature type="transmembrane region" description="Helical" evidence="1">
    <location>
        <begin position="200"/>
        <end position="220"/>
    </location>
</feature>
<comment type="caution">
    <text evidence="3">The sequence shown here is derived from an EMBL/GenBank/DDBJ whole genome shotgun (WGS) entry which is preliminary data.</text>
</comment>
<feature type="transmembrane region" description="Helical" evidence="1">
    <location>
        <begin position="85"/>
        <end position="105"/>
    </location>
</feature>
<name>A0A9P5Y450_9AGAR</name>
<keyword evidence="4" id="KW-1185">Reference proteome</keyword>
<evidence type="ECO:0000313" key="3">
    <source>
        <dbReference type="EMBL" id="KAF9461923.1"/>
    </source>
</evidence>
<dbReference type="InterPro" id="IPR045339">
    <property type="entry name" value="DUF6534"/>
</dbReference>
<dbReference type="EMBL" id="MU150277">
    <property type="protein sequence ID" value="KAF9461923.1"/>
    <property type="molecule type" value="Genomic_DNA"/>
</dbReference>
<dbReference type="OrthoDB" id="2536347at2759"/>
<protein>
    <recommendedName>
        <fullName evidence="2">DUF6534 domain-containing protein</fullName>
    </recommendedName>
</protein>
<dbReference type="PANTHER" id="PTHR40465:SF1">
    <property type="entry name" value="DUF6534 DOMAIN-CONTAINING PROTEIN"/>
    <property type="match status" value="1"/>
</dbReference>
<feature type="transmembrane region" description="Helical" evidence="1">
    <location>
        <begin position="12"/>
        <end position="32"/>
    </location>
</feature>
<dbReference type="Pfam" id="PF20152">
    <property type="entry name" value="DUF6534"/>
    <property type="match status" value="1"/>
</dbReference>
<feature type="transmembrane region" description="Helical" evidence="1">
    <location>
        <begin position="158"/>
        <end position="179"/>
    </location>
</feature>
<gene>
    <name evidence="3" type="ORF">BDZ94DRAFT_1262518</name>
</gene>
<dbReference type="PANTHER" id="PTHR40465">
    <property type="entry name" value="CHROMOSOME 1, WHOLE GENOME SHOTGUN SEQUENCE"/>
    <property type="match status" value="1"/>
</dbReference>
<feature type="transmembrane region" description="Helical" evidence="1">
    <location>
        <begin position="226"/>
        <end position="247"/>
    </location>
</feature>
<dbReference type="AlphaFoldDB" id="A0A9P5Y450"/>
<proteinExistence type="predicted"/>
<keyword evidence="1" id="KW-0812">Transmembrane</keyword>
<dbReference type="Proteomes" id="UP000807353">
    <property type="component" value="Unassembled WGS sequence"/>
</dbReference>
<feature type="domain" description="DUF6534" evidence="2">
    <location>
        <begin position="163"/>
        <end position="250"/>
    </location>
</feature>
<evidence type="ECO:0000259" key="2">
    <source>
        <dbReference type="Pfam" id="PF20152"/>
    </source>
</evidence>
<evidence type="ECO:0000256" key="1">
    <source>
        <dbReference type="SAM" id="Phobius"/>
    </source>
</evidence>
<feature type="transmembrane region" description="Helical" evidence="1">
    <location>
        <begin position="44"/>
        <end position="65"/>
    </location>
</feature>